<evidence type="ECO:0000313" key="2">
    <source>
        <dbReference type="Proteomes" id="UP001597192"/>
    </source>
</evidence>
<gene>
    <name evidence="1" type="ORF">ACFQ47_00720</name>
</gene>
<dbReference type="EMBL" id="JBHTOG010000003">
    <property type="protein sequence ID" value="MFD1431231.1"/>
    <property type="molecule type" value="Genomic_DNA"/>
</dbReference>
<accession>A0ABW4CNE6</accession>
<evidence type="ECO:0000313" key="1">
    <source>
        <dbReference type="EMBL" id="MFD1431231.1"/>
    </source>
</evidence>
<dbReference type="RefSeq" id="WP_225423234.1">
    <property type="nucleotide sequence ID" value="NZ_JBHTOG010000003.1"/>
</dbReference>
<name>A0ABW4CNE6_9LACO</name>
<sequence length="120" mass="13692">MIYNMNVEVMKILRSITDLKLCATDYPDDWSQFPAAIYRTAHAPVQVDAYQVERQTQWTVTVELYTDSGSLTTITEKLRLAFGEIGFFGNTTQSNTADLRRAVCTFSATVDNDLKRVYHK</sequence>
<proteinExistence type="predicted"/>
<organism evidence="1 2">
    <name type="scientific">Lacticaseibacillus yichunensis</name>
    <dbReference type="NCBI Taxonomy" id="2486015"/>
    <lineage>
        <taxon>Bacteria</taxon>
        <taxon>Bacillati</taxon>
        <taxon>Bacillota</taxon>
        <taxon>Bacilli</taxon>
        <taxon>Lactobacillales</taxon>
        <taxon>Lactobacillaceae</taxon>
        <taxon>Lacticaseibacillus</taxon>
    </lineage>
</organism>
<keyword evidence="2" id="KW-1185">Reference proteome</keyword>
<dbReference type="Proteomes" id="UP001597192">
    <property type="component" value="Unassembled WGS sequence"/>
</dbReference>
<evidence type="ECO:0008006" key="3">
    <source>
        <dbReference type="Google" id="ProtNLM"/>
    </source>
</evidence>
<protein>
    <recommendedName>
        <fullName evidence="3">DUF3168 domain-containing protein</fullName>
    </recommendedName>
</protein>
<comment type="caution">
    <text evidence="1">The sequence shown here is derived from an EMBL/GenBank/DDBJ whole genome shotgun (WGS) entry which is preliminary data.</text>
</comment>
<reference evidence="2" key="1">
    <citation type="journal article" date="2019" name="Int. J. Syst. Evol. Microbiol.">
        <title>The Global Catalogue of Microorganisms (GCM) 10K type strain sequencing project: providing services to taxonomists for standard genome sequencing and annotation.</title>
        <authorList>
            <consortium name="The Broad Institute Genomics Platform"/>
            <consortium name="The Broad Institute Genome Sequencing Center for Infectious Disease"/>
            <person name="Wu L."/>
            <person name="Ma J."/>
        </authorList>
    </citation>
    <scope>NUCLEOTIDE SEQUENCE [LARGE SCALE GENOMIC DNA]</scope>
    <source>
        <strain evidence="2">CCM 8947</strain>
    </source>
</reference>